<dbReference type="InterPro" id="IPR006016">
    <property type="entry name" value="UspA"/>
</dbReference>
<evidence type="ECO:0000259" key="2">
    <source>
        <dbReference type="Pfam" id="PF00582"/>
    </source>
</evidence>
<dbReference type="Proteomes" id="UP001144036">
    <property type="component" value="Unassembled WGS sequence"/>
</dbReference>
<dbReference type="Pfam" id="PF00582">
    <property type="entry name" value="Usp"/>
    <property type="match status" value="2"/>
</dbReference>
<dbReference type="SUPFAM" id="SSF52402">
    <property type="entry name" value="Adenine nucleotide alpha hydrolases-like"/>
    <property type="match status" value="2"/>
</dbReference>
<reference evidence="3" key="1">
    <citation type="submission" date="2022-11" db="EMBL/GenBank/DDBJ databases">
        <title>Nonomuraea corallina sp. nov., a new species of the genus Nonomuraea isolated from sea side sediment in Thai sea.</title>
        <authorList>
            <person name="Ngamcharungchit C."/>
            <person name="Matsumoto A."/>
            <person name="Suriyachadkun C."/>
            <person name="Panbangred W."/>
            <person name="Inahashi Y."/>
            <person name="Intra B."/>
        </authorList>
    </citation>
    <scope>NUCLEOTIDE SEQUENCE</scope>
    <source>
        <strain evidence="3">MCN248</strain>
    </source>
</reference>
<accession>A0ABT4SAM1</accession>
<dbReference type="PANTHER" id="PTHR46268:SF6">
    <property type="entry name" value="UNIVERSAL STRESS PROTEIN UP12"/>
    <property type="match status" value="1"/>
</dbReference>
<evidence type="ECO:0000313" key="3">
    <source>
        <dbReference type="EMBL" id="MDA0634202.1"/>
    </source>
</evidence>
<keyword evidence="4" id="KW-1185">Reference proteome</keyword>
<feature type="domain" description="UspA" evidence="2">
    <location>
        <begin position="1"/>
        <end position="136"/>
    </location>
</feature>
<dbReference type="Gene3D" id="3.40.50.620">
    <property type="entry name" value="HUPs"/>
    <property type="match status" value="2"/>
</dbReference>
<protein>
    <submittedName>
        <fullName evidence="3">Universal stress protein</fullName>
    </submittedName>
</protein>
<evidence type="ECO:0000313" key="4">
    <source>
        <dbReference type="Proteomes" id="UP001144036"/>
    </source>
</evidence>
<comment type="similarity">
    <text evidence="1">Belongs to the universal stress protein A family.</text>
</comment>
<proteinExistence type="inferred from homology"/>
<dbReference type="InterPro" id="IPR006015">
    <property type="entry name" value="Universal_stress_UspA"/>
</dbReference>
<name>A0ABT4SAM1_9ACTN</name>
<dbReference type="PANTHER" id="PTHR46268">
    <property type="entry name" value="STRESS RESPONSE PROTEIN NHAX"/>
    <property type="match status" value="1"/>
</dbReference>
<organism evidence="3 4">
    <name type="scientific">Nonomuraea corallina</name>
    <dbReference type="NCBI Taxonomy" id="2989783"/>
    <lineage>
        <taxon>Bacteria</taxon>
        <taxon>Bacillati</taxon>
        <taxon>Actinomycetota</taxon>
        <taxon>Actinomycetes</taxon>
        <taxon>Streptosporangiales</taxon>
        <taxon>Streptosporangiaceae</taxon>
        <taxon>Nonomuraea</taxon>
    </lineage>
</organism>
<comment type="caution">
    <text evidence="3">The sequence shown here is derived from an EMBL/GenBank/DDBJ whole genome shotgun (WGS) entry which is preliminary data.</text>
</comment>
<dbReference type="EMBL" id="JAPNNL010000037">
    <property type="protein sequence ID" value="MDA0634202.1"/>
    <property type="molecule type" value="Genomic_DNA"/>
</dbReference>
<sequence>MSTHVVVGVDGSEQSAPALDWAAADAARRGKALRVVYVREPWIPEYPASRGHDSLTERAEQLLRRSALRAREHAPGLEVTTAVVIGAAVERLRAESETADTVVVGSRGLGGFAGLVLGSTGLGLAGHAHGPIVVVRGPARVRHDEIVVGYDGSEDAECAVEYALEQAQARQARLRVVYGRRLPVGAPHPAGFGPLPPAGIEDDIPRRLRPWLEKYPGVAAVLVAVTGHPVPALAAASRAADLVVVGSRGLGGFATALLGSVSHGVLHRAHCPVAVVRPRERTS</sequence>
<dbReference type="InterPro" id="IPR014729">
    <property type="entry name" value="Rossmann-like_a/b/a_fold"/>
</dbReference>
<gene>
    <name evidence="3" type="ORF">OUY22_12315</name>
</gene>
<evidence type="ECO:0000256" key="1">
    <source>
        <dbReference type="ARBA" id="ARBA00008791"/>
    </source>
</evidence>
<dbReference type="RefSeq" id="WP_270155011.1">
    <property type="nucleotide sequence ID" value="NZ_JAPNNL010000037.1"/>
</dbReference>
<feature type="domain" description="UspA" evidence="2">
    <location>
        <begin position="145"/>
        <end position="277"/>
    </location>
</feature>
<dbReference type="PRINTS" id="PR01438">
    <property type="entry name" value="UNVRSLSTRESS"/>
</dbReference>